<dbReference type="WBParaSite" id="SBAD_0000369501-mRNA-1">
    <property type="protein sequence ID" value="SBAD_0000369501-mRNA-1"/>
    <property type="gene ID" value="SBAD_0000369501"/>
</dbReference>
<evidence type="ECO:0000313" key="2">
    <source>
        <dbReference type="EMBL" id="VDP01485.1"/>
    </source>
</evidence>
<keyword evidence="3" id="KW-1185">Reference proteome</keyword>
<sequence>MGINALLCHYRPQCVVLGHAERFLVVDEGDRGRELKFLRTFEELTRGANRLAAVRPEDSGYQQRAPFEALIQTVDEWKISGTVDGDNEDSDGGVSHDSSTQSRAAK</sequence>
<evidence type="ECO:0000313" key="3">
    <source>
        <dbReference type="Proteomes" id="UP000270296"/>
    </source>
</evidence>
<dbReference type="AlphaFoldDB" id="A0A183IIU0"/>
<organism evidence="4">
    <name type="scientific">Soboliphyme baturini</name>
    <dbReference type="NCBI Taxonomy" id="241478"/>
    <lineage>
        <taxon>Eukaryota</taxon>
        <taxon>Metazoa</taxon>
        <taxon>Ecdysozoa</taxon>
        <taxon>Nematoda</taxon>
        <taxon>Enoplea</taxon>
        <taxon>Dorylaimia</taxon>
        <taxon>Dioctophymatida</taxon>
        <taxon>Dioctophymatoidea</taxon>
        <taxon>Soboliphymatidae</taxon>
        <taxon>Soboliphyme</taxon>
    </lineage>
</organism>
<gene>
    <name evidence="2" type="ORF">SBAD_LOCUS3536</name>
</gene>
<evidence type="ECO:0000313" key="4">
    <source>
        <dbReference type="WBParaSite" id="SBAD_0000369501-mRNA-1"/>
    </source>
</evidence>
<reference evidence="4" key="1">
    <citation type="submission" date="2016-06" db="UniProtKB">
        <authorList>
            <consortium name="WormBaseParasite"/>
        </authorList>
    </citation>
    <scope>IDENTIFICATION</scope>
</reference>
<feature type="region of interest" description="Disordered" evidence="1">
    <location>
        <begin position="81"/>
        <end position="106"/>
    </location>
</feature>
<accession>A0A183IIU0</accession>
<name>A0A183IIU0_9BILA</name>
<dbReference type="Proteomes" id="UP000270296">
    <property type="component" value="Unassembled WGS sequence"/>
</dbReference>
<proteinExistence type="predicted"/>
<dbReference type="EMBL" id="UZAM01007798">
    <property type="protein sequence ID" value="VDP01485.1"/>
    <property type="molecule type" value="Genomic_DNA"/>
</dbReference>
<feature type="compositionally biased region" description="Polar residues" evidence="1">
    <location>
        <begin position="96"/>
        <end position="106"/>
    </location>
</feature>
<reference evidence="2 3" key="2">
    <citation type="submission" date="2018-11" db="EMBL/GenBank/DDBJ databases">
        <authorList>
            <consortium name="Pathogen Informatics"/>
        </authorList>
    </citation>
    <scope>NUCLEOTIDE SEQUENCE [LARGE SCALE GENOMIC DNA]</scope>
</reference>
<evidence type="ECO:0000256" key="1">
    <source>
        <dbReference type="SAM" id="MobiDB-lite"/>
    </source>
</evidence>
<protein>
    <submittedName>
        <fullName evidence="4">ABC transporter ATP-binding protein</fullName>
    </submittedName>
</protein>